<dbReference type="InterPro" id="IPR027417">
    <property type="entry name" value="P-loop_NTPase"/>
</dbReference>
<evidence type="ECO:0000259" key="3">
    <source>
        <dbReference type="PROSITE" id="PS51146"/>
    </source>
</evidence>
<organism evidence="5">
    <name type="scientific">Ignisphaera aggregans</name>
    <dbReference type="NCBI Taxonomy" id="334771"/>
    <lineage>
        <taxon>Archaea</taxon>
        <taxon>Thermoproteota</taxon>
        <taxon>Thermoprotei</taxon>
        <taxon>Desulfurococcales</taxon>
        <taxon>Desulfurococcaceae</taxon>
        <taxon>Ignisphaera</taxon>
    </lineage>
</organism>
<accession>A0A7C4NLL6</accession>
<protein>
    <submittedName>
        <fullName evidence="5">AAA family ATPase</fullName>
    </submittedName>
</protein>
<dbReference type="AlphaFoldDB" id="A0A7C4NLL6"/>
<evidence type="ECO:0000256" key="2">
    <source>
        <dbReference type="ARBA" id="ARBA00022840"/>
    </source>
</evidence>
<reference evidence="5" key="1">
    <citation type="journal article" date="2020" name="mSystems">
        <title>Genome- and Community-Level Interaction Insights into Carbon Utilization and Element Cycling Functions of Hydrothermarchaeota in Hydrothermal Sediment.</title>
        <authorList>
            <person name="Zhou Z."/>
            <person name="Liu Y."/>
            <person name="Xu W."/>
            <person name="Pan J."/>
            <person name="Luo Z.H."/>
            <person name="Li M."/>
        </authorList>
    </citation>
    <scope>NUCLEOTIDE SEQUENCE [LARGE SCALE GENOMIC DNA]</scope>
    <source>
        <strain evidence="5">SpSt-637</strain>
        <strain evidence="4">SpSt-667</strain>
    </source>
</reference>
<dbReference type="SUPFAM" id="SSF52540">
    <property type="entry name" value="P-loop containing nucleoside triphosphate hydrolases"/>
    <property type="match status" value="1"/>
</dbReference>
<dbReference type="PANTHER" id="PTHR43637:SF1">
    <property type="entry name" value="UPF0273 PROTEIN TM_0370"/>
    <property type="match status" value="1"/>
</dbReference>
<evidence type="ECO:0000313" key="5">
    <source>
        <dbReference type="EMBL" id="HGQ64402.1"/>
    </source>
</evidence>
<sequence>MNYVFGVKALDDILSGALMPNSLVVVAGHPGAGKTTLASSICYANALKDLRCLYISFQESKEKLFRVMKNFNMDFKSLENKSFFKFFKLPLTKDVEKTVEAINELVIEWNPAVIVIDSINALMQAVEDPDKRVWLQNYFYSLSEIINGVVILIAEIPFGESKVELGSIEFVADVVIILRHKIERGLITRYLEIRKARGAQLTISEFSFSIIPGKGIDVFIPPLLSETEATPPPKLKPPCSFLDNILGSIDKGFSIYVEHPPDFRVPEAVPLILGIAIRNKMKSLYLSYRYSPNPLIELIAHSYIKYCKDKDKLMENLRKYVVTASINPFRYSVAEGLSKECEVMRGSEADLVIFHAVEIPAMTEKHLPEYIPSLYNQINILKQQHKVIARIYSSIDDSLRPIYEVMADLIIRFIPINEYNDYKVYVWKRGEKPITISSKDIDKCIEEIASSLC</sequence>
<dbReference type="SMART" id="SM00382">
    <property type="entry name" value="AAA"/>
    <property type="match status" value="1"/>
</dbReference>
<evidence type="ECO:0000256" key="1">
    <source>
        <dbReference type="ARBA" id="ARBA00022741"/>
    </source>
</evidence>
<dbReference type="InterPro" id="IPR003593">
    <property type="entry name" value="AAA+_ATPase"/>
</dbReference>
<keyword evidence="1" id="KW-0547">Nucleotide-binding</keyword>
<dbReference type="Gene3D" id="3.40.50.300">
    <property type="entry name" value="P-loop containing nucleotide triphosphate hydrolases"/>
    <property type="match status" value="1"/>
</dbReference>
<evidence type="ECO:0000313" key="4">
    <source>
        <dbReference type="EMBL" id="HGQ36117.1"/>
    </source>
</evidence>
<keyword evidence="2" id="KW-0067">ATP-binding</keyword>
<name>A0A7C4NLL6_9CREN</name>
<dbReference type="GO" id="GO:0005524">
    <property type="term" value="F:ATP binding"/>
    <property type="evidence" value="ECO:0007669"/>
    <property type="project" value="UniProtKB-KW"/>
</dbReference>
<dbReference type="PROSITE" id="PS51146">
    <property type="entry name" value="KAIC"/>
    <property type="match status" value="1"/>
</dbReference>
<dbReference type="Pfam" id="PF06745">
    <property type="entry name" value="ATPase"/>
    <property type="match status" value="1"/>
</dbReference>
<dbReference type="EMBL" id="DTCK01000034">
    <property type="protein sequence ID" value="HGQ36117.1"/>
    <property type="molecule type" value="Genomic_DNA"/>
</dbReference>
<dbReference type="InterPro" id="IPR010624">
    <property type="entry name" value="KaiC_dom"/>
</dbReference>
<gene>
    <name evidence="5" type="ORF">ENU08_04070</name>
    <name evidence="4" type="ORF">ENU41_05500</name>
</gene>
<dbReference type="InterPro" id="IPR014774">
    <property type="entry name" value="KaiC-like_dom"/>
</dbReference>
<dbReference type="PANTHER" id="PTHR43637">
    <property type="entry name" value="UPF0273 PROTEIN TM_0370"/>
    <property type="match status" value="1"/>
</dbReference>
<comment type="caution">
    <text evidence="5">The sequence shown here is derived from an EMBL/GenBank/DDBJ whole genome shotgun (WGS) entry which is preliminary data.</text>
</comment>
<feature type="domain" description="KaiC" evidence="3">
    <location>
        <begin position="1"/>
        <end position="233"/>
    </location>
</feature>
<dbReference type="EMBL" id="DTBD01000029">
    <property type="protein sequence ID" value="HGQ64402.1"/>
    <property type="molecule type" value="Genomic_DNA"/>
</dbReference>
<proteinExistence type="predicted"/>